<keyword evidence="3" id="KW-0540">Nuclease</keyword>
<evidence type="ECO:0000256" key="1">
    <source>
        <dbReference type="ARBA" id="ARBA00004123"/>
    </source>
</evidence>
<feature type="compositionally biased region" description="Acidic residues" evidence="10">
    <location>
        <begin position="681"/>
        <end position="701"/>
    </location>
</feature>
<feature type="region of interest" description="Disordered" evidence="10">
    <location>
        <begin position="1803"/>
        <end position="1826"/>
    </location>
</feature>
<evidence type="ECO:0000256" key="11">
    <source>
        <dbReference type="SAM" id="Phobius"/>
    </source>
</evidence>
<evidence type="ECO:0000256" key="2">
    <source>
        <dbReference type="ARBA" id="ARBA00010015"/>
    </source>
</evidence>
<dbReference type="PANTHER" id="PTHR10150">
    <property type="entry name" value="DNA REPAIR ENDONUCLEASE XPF"/>
    <property type="match status" value="1"/>
</dbReference>
<keyword evidence="7" id="KW-0238">DNA-binding</keyword>
<sequence length="1891" mass="216349">MSSLFVPEDEEYDDKSETLFVPDEQEDPDHIVSELEHQNDKAEEIEAEYVEPENQPEISEERTRAHYARAMAQDEEGSIPVVREEKAEVTAIYESREVCCSLPLGFYQEIVENMLAKDGLLILGRGLGCEVITANLLYALSSPSVTLERGKTVTKKKSLVILLGAGEEEIVKLNDLLVELRWLNAVAGNDTENELEPALRVVGGSDLANTNKRRDMYMKGGVLSISSRILVVDILSGILKPSDITGFFVLHAEKIRETSNDSFIINLYRDQNDWGFVKAISDEPESFTGFTPLASKLKYLRMSNVFLWPRFHVEVTSSLMLRSSKQKMRSTVTEINVKLSKRMAKIQTAILSCLTACLQELKRHNPTLDTEYWDVENLHDTDFVTRVRLSLESQWHRISWTSKQLVYDLGTLKELLASLLRDDSLLFYQRVQGIVDTNIRSSGAGTMNATTMSPWLMMDEGTTITSYAKERALGRVTVATEAAEEGQEAAEVSREKTEVYNLEELPKWEQLVLLVDDIIHERSFDNTKTEGPILIMCSSSKTAQQLSSILSKAKKKVHEPTERKMFSCKGYMVSKLREYLQWKELISLTKRLNTELVEKANEDSREGTPDSAADEKLNTSKTFTRGNNVPRSKRRRTRGAAAVANVARLHSGSDYEKTAGPVDLEQDIVDRLEQDVKEEYDSNDELEEPELVEEKEQDETAEDTFRNFYAEAESPHIRTAAIDLEHIEKYNQVIIETYSDKTNETLLQELCPSYIIMYEPDLAFIRRVEVYHATNANVEPKTYFMYYGTSVEEQTHLMRIRKEKSAFTSLIREKANLGKRFAGEQENWKFHLRKPQVVNTRIAGGAKFRTEEDEMRVIVDSREFRSSLPNLLYRVGIQVIPCMLTVGDYVVSPKICVERKSIPDLIGSFKSGRLYQQCEQMFRHYELPTLLIEFDENKSFSFEPFAEIRPPGFKATNPIASKISKKEIQSKITELLISFPKLKVIWSSSPYETAQIFLELKASQHEPDVEEALAKGVNPAISTSEGPPMYNDDAIDLLQSIPGINNVNYTTVISRIRNIKEFVSLSKKDLHEMLGEENGNKAYNFVNRYSLALDKAGKSKYRYLEFKYLYFQVQKLIHKKVVLSLKYEQMRTPEIRTALIKPIVQRLVEIAKLSSLQAVFNGQVSGAQFDIFDTPQFAPVSYGSVQSETQGLGSQGPNALSSSLIYVLLLLRYEFMIQMESNFVMYDLLSTKANICEVLAIRMLREYRSDSRINLLFVNPMGLRHGHEENQILKDTKHLDSFNTLELSILTKSKKFLSQPVIVHIMERIYNGELIIMEQAGGQENSWLGILGGSNAQKKNDFELPTVPEEQESEKNIVDYKYNKVTLKKVVFRSHIVPKYQSIVINLKYAFLTLLFFILVLRHKEHWTVEVGETVFSKLFSFLFWSVALSFNFDNLQKLLHIEFKFLKKIVWTYFDLLIVALIDVSFVLRVLLGLGKIDATVYYNFFSLIPILLFPRMLSVFNNYEFFNMMILSFKKMSLYMIAMFSLFVSLIFGFFLCFISLTIDLTVYEVAFSMLKLFFGFTPAVWDNWNRYNNLGRVVQLAYLFLVQFIVATILAIVLSNVFTEVTLKNKEEFEYIKTTNLIIYLKWGKLNYSKDPQRSPFLIVFNGIVSVFKMPTISMIYLYEILVKDNKRLLQKQQKDLKHFTFLSKEDDFYADSDMVMAGQAHDDDSDVSTLRMNSRRGSHFAMPQNTNGAGRNISHASNAVIFGAQDDNRTHATSIPRHLIPKYSINTLGGLRNASEDSAFLEDFLGKRYGNYGKKRRRVRSRGVSGESRPKKRSQKADLAAVMDKLNQLEAMIYGGDRRVSSEYKSGGEEMYDLTEALSCESDPDNSDNSDDSDMSRSSFGTI</sequence>
<evidence type="ECO:0000256" key="5">
    <source>
        <dbReference type="ARBA" id="ARBA00022763"/>
    </source>
</evidence>
<feature type="transmembrane region" description="Helical" evidence="11">
    <location>
        <begin position="1644"/>
        <end position="1666"/>
    </location>
</feature>
<feature type="transmembrane region" description="Helical" evidence="11">
    <location>
        <begin position="1549"/>
        <end position="1568"/>
    </location>
</feature>
<keyword evidence="11" id="KW-0812">Transmembrane</keyword>
<evidence type="ECO:0000259" key="12">
    <source>
        <dbReference type="SMART" id="SM00891"/>
    </source>
</evidence>
<keyword evidence="6" id="KW-0378">Hydrolase</keyword>
<feature type="transmembrane region" description="Helical" evidence="11">
    <location>
        <begin position="1520"/>
        <end position="1543"/>
    </location>
</feature>
<reference evidence="13 14" key="1">
    <citation type="submission" date="2021-06" db="EMBL/GenBank/DDBJ databases">
        <title>Candida outbreak in Lebanon.</title>
        <authorList>
            <person name="Finianos M."/>
        </authorList>
    </citation>
    <scope>NUCLEOTIDE SEQUENCE [LARGE SCALE GENOMIC DNA]</scope>
    <source>
        <strain evidence="13">CA3LBN</strain>
    </source>
</reference>
<evidence type="ECO:0000313" key="13">
    <source>
        <dbReference type="EMBL" id="QWU87896.1"/>
    </source>
</evidence>
<keyword evidence="4" id="KW-0255">Endonuclease</keyword>
<evidence type="ECO:0000256" key="4">
    <source>
        <dbReference type="ARBA" id="ARBA00022759"/>
    </source>
</evidence>
<dbReference type="Pfam" id="PF23317">
    <property type="entry name" value="YVC1_C"/>
    <property type="match status" value="1"/>
</dbReference>
<dbReference type="InterPro" id="IPR056336">
    <property type="entry name" value="YVC1_C"/>
</dbReference>
<dbReference type="InterPro" id="IPR006166">
    <property type="entry name" value="ERCC4_domain"/>
</dbReference>
<feature type="compositionally biased region" description="Acidic residues" evidence="10">
    <location>
        <begin position="1870"/>
        <end position="1881"/>
    </location>
</feature>
<feature type="compositionally biased region" description="Polar residues" evidence="10">
    <location>
        <begin position="619"/>
        <end position="630"/>
    </location>
</feature>
<dbReference type="EMBL" id="CP076662">
    <property type="protein sequence ID" value="QWU87896.1"/>
    <property type="molecule type" value="Genomic_DNA"/>
</dbReference>
<feature type="transmembrane region" description="Helical" evidence="11">
    <location>
        <begin position="1383"/>
        <end position="1403"/>
    </location>
</feature>
<dbReference type="InterPro" id="IPR056337">
    <property type="entry name" value="LHD_YVC1"/>
</dbReference>
<keyword evidence="14" id="KW-1185">Reference proteome</keyword>
<comment type="subcellular location">
    <subcellularLocation>
        <location evidence="1">Nucleus</location>
    </subcellularLocation>
</comment>
<dbReference type="InterPro" id="IPR010994">
    <property type="entry name" value="RuvA_2-like"/>
</dbReference>
<dbReference type="Gene3D" id="3.40.50.10130">
    <property type="match status" value="1"/>
</dbReference>
<evidence type="ECO:0000256" key="3">
    <source>
        <dbReference type="ARBA" id="ARBA00022722"/>
    </source>
</evidence>
<dbReference type="Pfam" id="PF23190">
    <property type="entry name" value="LHD_TRPY1"/>
    <property type="match status" value="1"/>
</dbReference>
<feature type="transmembrane region" description="Helical" evidence="11">
    <location>
        <begin position="1415"/>
        <end position="1433"/>
    </location>
</feature>
<evidence type="ECO:0000313" key="14">
    <source>
        <dbReference type="Proteomes" id="UP000825434"/>
    </source>
</evidence>
<dbReference type="Proteomes" id="UP000825434">
    <property type="component" value="Chromosome 2"/>
</dbReference>
<dbReference type="Gene3D" id="1.10.150.20">
    <property type="entry name" value="5' to 3' exonuclease, C-terminal subdomain"/>
    <property type="match status" value="1"/>
</dbReference>
<dbReference type="SUPFAM" id="SSF47781">
    <property type="entry name" value="RuvA domain 2-like"/>
    <property type="match status" value="1"/>
</dbReference>
<dbReference type="InterPro" id="IPR011335">
    <property type="entry name" value="Restrct_endonuc-II-like"/>
</dbReference>
<feature type="transmembrane region" description="Helical" evidence="11">
    <location>
        <begin position="1482"/>
        <end position="1499"/>
    </location>
</feature>
<evidence type="ECO:0000256" key="6">
    <source>
        <dbReference type="ARBA" id="ARBA00022801"/>
    </source>
</evidence>
<feature type="compositionally biased region" description="Basic and acidic residues" evidence="10">
    <location>
        <begin position="599"/>
        <end position="618"/>
    </location>
</feature>
<protein>
    <recommendedName>
        <fullName evidence="12">ERCC4 domain-containing protein</fullName>
    </recommendedName>
</protein>
<evidence type="ECO:0000256" key="7">
    <source>
        <dbReference type="ARBA" id="ARBA00023125"/>
    </source>
</evidence>
<feature type="transmembrane region" description="Helical" evidence="11">
    <location>
        <begin position="1580"/>
        <end position="1601"/>
    </location>
</feature>
<keyword evidence="11" id="KW-0472">Membrane</keyword>
<proteinExistence type="inferred from homology"/>
<dbReference type="CDD" id="cd20078">
    <property type="entry name" value="XPF_nuclease_XPF_euk"/>
    <property type="match status" value="1"/>
</dbReference>
<evidence type="ECO:0000256" key="10">
    <source>
        <dbReference type="SAM" id="MobiDB-lite"/>
    </source>
</evidence>
<dbReference type="Pfam" id="PF02732">
    <property type="entry name" value="ERCC4"/>
    <property type="match status" value="1"/>
</dbReference>
<evidence type="ECO:0000256" key="8">
    <source>
        <dbReference type="ARBA" id="ARBA00023204"/>
    </source>
</evidence>
<feature type="region of interest" description="Disordered" evidence="10">
    <location>
        <begin position="599"/>
        <end position="641"/>
    </location>
</feature>
<gene>
    <name evidence="13" type="ORF">CA3LBN_002161</name>
</gene>
<organism evidence="13 14">
    <name type="scientific">Candidozyma haemuli</name>
    <dbReference type="NCBI Taxonomy" id="45357"/>
    <lineage>
        <taxon>Eukaryota</taxon>
        <taxon>Fungi</taxon>
        <taxon>Dikarya</taxon>
        <taxon>Ascomycota</taxon>
        <taxon>Saccharomycotina</taxon>
        <taxon>Pichiomycetes</taxon>
        <taxon>Metschnikowiaceae</taxon>
        <taxon>Candidozyma</taxon>
    </lineage>
</organism>
<comment type="similarity">
    <text evidence="2">Belongs to the XPF family.</text>
</comment>
<evidence type="ECO:0000256" key="9">
    <source>
        <dbReference type="ARBA" id="ARBA00023242"/>
    </source>
</evidence>
<dbReference type="SMART" id="SM00891">
    <property type="entry name" value="ERCC4"/>
    <property type="match status" value="1"/>
</dbReference>
<dbReference type="PANTHER" id="PTHR10150:SF0">
    <property type="entry name" value="DNA REPAIR ENDONUCLEASE XPF"/>
    <property type="match status" value="1"/>
</dbReference>
<name>A0ABX8IB24_9ASCO</name>
<keyword evidence="11" id="KW-1133">Transmembrane helix</keyword>
<keyword evidence="9" id="KW-0539">Nucleus</keyword>
<keyword evidence="8" id="KW-0234">DNA repair</keyword>
<feature type="region of interest" description="Disordered" evidence="10">
    <location>
        <begin position="1866"/>
        <end position="1891"/>
    </location>
</feature>
<dbReference type="InterPro" id="IPR047520">
    <property type="entry name" value="XPF_nuclease"/>
</dbReference>
<feature type="region of interest" description="Disordered" evidence="10">
    <location>
        <begin position="679"/>
        <end position="701"/>
    </location>
</feature>
<dbReference type="SUPFAM" id="SSF52980">
    <property type="entry name" value="Restriction endonuclease-like"/>
    <property type="match status" value="1"/>
</dbReference>
<keyword evidence="5" id="KW-0227">DNA damage</keyword>
<accession>A0ABX8IB24</accession>
<feature type="transmembrane region" description="Helical" evidence="11">
    <location>
        <begin position="1454"/>
        <end position="1476"/>
    </location>
</feature>
<feature type="domain" description="ERCC4" evidence="12">
    <location>
        <begin position="856"/>
        <end position="936"/>
    </location>
</feature>